<dbReference type="RefSeq" id="WP_146502576.1">
    <property type="nucleotide sequence ID" value="NZ_SJPG01000001.1"/>
</dbReference>
<keyword evidence="4" id="KW-1185">Reference proteome</keyword>
<evidence type="ECO:0000313" key="3">
    <source>
        <dbReference type="EMBL" id="TWT60452.1"/>
    </source>
</evidence>
<dbReference type="EMBL" id="SJPG01000001">
    <property type="protein sequence ID" value="TWT60452.1"/>
    <property type="molecule type" value="Genomic_DNA"/>
</dbReference>
<sequence>MKNQERFAELFTDYLEGELDDAALTELRELLASDESLLKSAADLYQTHHLLGMVVDGTQSRKEKFIRETLSRLPVDTGNFVSQVMADIDQISNDGQVVRHSIKPLSNMTSENSRLEKRKLHRGLITTALIAVLALSAYSFRSNKNTGLAGKVPNPSTEDVTQSEARFAHMAHAKFFGELLPPVNSALAFGRDYVLMSGLVEIEFPEGASAILEGPAVFRVLTDECLALDVGRCSVHAPDGAEGFRIETPVTSVVDRGTRFAISVSETSETEVQVIEGAADVYQKPDRPTGQIGLKQQSQQKFQVRMASNEAQSFTHLGKFSADAVPFNSSVYHRQLPDRVISYQATKDANGRAEMLTSVRLQRGGIIYDIPVEDLIPIEVISFTGHSGHAHVATKGLLPSHRSETSSDYSLITGVINPDGSREPLTSDPVLSESGDPGKSETPGMAIHFKSPVINGPGPDVVFFDLQTFGNPPEGDAFHVSPLKFTEGLKSHTIHAYDLTMESPAALDLQGFQIHMFEEKVKSLEMLETAQCASRFAGMKFRGLAVGIDLSDLGYENGDSVDGLFIQDAMDDVHNVDPVFIGGLPSQLEVQNIKPGKSLR</sequence>
<comment type="caution">
    <text evidence="3">The sequence shown here is derived from an EMBL/GenBank/DDBJ whole genome shotgun (WGS) entry which is preliminary data.</text>
</comment>
<evidence type="ECO:0000256" key="1">
    <source>
        <dbReference type="SAM" id="MobiDB-lite"/>
    </source>
</evidence>
<evidence type="ECO:0000313" key="4">
    <source>
        <dbReference type="Proteomes" id="UP000316095"/>
    </source>
</evidence>
<dbReference type="PANTHER" id="PTHR30273">
    <property type="entry name" value="PERIPLASMIC SIGNAL SENSOR AND SIGMA FACTOR ACTIVATOR FECR-RELATED"/>
    <property type="match status" value="1"/>
</dbReference>
<feature type="region of interest" description="Disordered" evidence="1">
    <location>
        <begin position="417"/>
        <end position="445"/>
    </location>
</feature>
<accession>A0A5C5XEY0</accession>
<proteinExistence type="predicted"/>
<protein>
    <submittedName>
        <fullName evidence="3">FecR protein</fullName>
    </submittedName>
</protein>
<gene>
    <name evidence="3" type="ORF">Pan54_11660</name>
</gene>
<dbReference type="OrthoDB" id="226716at2"/>
<dbReference type="Gene3D" id="2.60.120.1440">
    <property type="match status" value="1"/>
</dbReference>
<organism evidence="3 4">
    <name type="scientific">Rubinisphaera italica</name>
    <dbReference type="NCBI Taxonomy" id="2527969"/>
    <lineage>
        <taxon>Bacteria</taxon>
        <taxon>Pseudomonadati</taxon>
        <taxon>Planctomycetota</taxon>
        <taxon>Planctomycetia</taxon>
        <taxon>Planctomycetales</taxon>
        <taxon>Planctomycetaceae</taxon>
        <taxon>Rubinisphaera</taxon>
    </lineage>
</organism>
<reference evidence="3 4" key="1">
    <citation type="submission" date="2019-02" db="EMBL/GenBank/DDBJ databases">
        <title>Deep-cultivation of Planctomycetes and their phenomic and genomic characterization uncovers novel biology.</title>
        <authorList>
            <person name="Wiegand S."/>
            <person name="Jogler M."/>
            <person name="Boedeker C."/>
            <person name="Pinto D."/>
            <person name="Vollmers J."/>
            <person name="Rivas-Marin E."/>
            <person name="Kohn T."/>
            <person name="Peeters S.H."/>
            <person name="Heuer A."/>
            <person name="Rast P."/>
            <person name="Oberbeckmann S."/>
            <person name="Bunk B."/>
            <person name="Jeske O."/>
            <person name="Meyerdierks A."/>
            <person name="Storesund J.E."/>
            <person name="Kallscheuer N."/>
            <person name="Luecker S."/>
            <person name="Lage O.M."/>
            <person name="Pohl T."/>
            <person name="Merkel B.J."/>
            <person name="Hornburger P."/>
            <person name="Mueller R.-W."/>
            <person name="Bruemmer F."/>
            <person name="Labrenz M."/>
            <person name="Spormann A.M."/>
            <person name="Op Den Camp H."/>
            <person name="Overmann J."/>
            <person name="Amann R."/>
            <person name="Jetten M.S.M."/>
            <person name="Mascher T."/>
            <person name="Medema M.H."/>
            <person name="Devos D.P."/>
            <person name="Kaster A.-K."/>
            <person name="Ovreas L."/>
            <person name="Rohde M."/>
            <person name="Galperin M.Y."/>
            <person name="Jogler C."/>
        </authorList>
    </citation>
    <scope>NUCLEOTIDE SEQUENCE [LARGE SCALE GENOMIC DNA]</scope>
    <source>
        <strain evidence="3 4">Pan54</strain>
    </source>
</reference>
<dbReference type="Pfam" id="PF04773">
    <property type="entry name" value="FecR"/>
    <property type="match status" value="1"/>
</dbReference>
<dbReference type="GO" id="GO:0016989">
    <property type="term" value="F:sigma factor antagonist activity"/>
    <property type="evidence" value="ECO:0007669"/>
    <property type="project" value="TreeGrafter"/>
</dbReference>
<feature type="domain" description="FecR protein" evidence="2">
    <location>
        <begin position="227"/>
        <end position="279"/>
    </location>
</feature>
<dbReference type="InterPro" id="IPR006860">
    <property type="entry name" value="FecR"/>
</dbReference>
<dbReference type="AlphaFoldDB" id="A0A5C5XEY0"/>
<dbReference type="Proteomes" id="UP000316095">
    <property type="component" value="Unassembled WGS sequence"/>
</dbReference>
<name>A0A5C5XEY0_9PLAN</name>
<dbReference type="InterPro" id="IPR012373">
    <property type="entry name" value="Ferrdict_sens_TM"/>
</dbReference>
<evidence type="ECO:0000259" key="2">
    <source>
        <dbReference type="Pfam" id="PF04773"/>
    </source>
</evidence>
<dbReference type="PANTHER" id="PTHR30273:SF2">
    <property type="entry name" value="PROTEIN FECR"/>
    <property type="match status" value="1"/>
</dbReference>